<evidence type="ECO:0000313" key="4">
    <source>
        <dbReference type="Proteomes" id="UP001597046"/>
    </source>
</evidence>
<evidence type="ECO:0000259" key="2">
    <source>
        <dbReference type="Pfam" id="PF13601"/>
    </source>
</evidence>
<feature type="domain" description="Winged helix DNA-binding" evidence="2">
    <location>
        <begin position="40"/>
        <end position="118"/>
    </location>
</feature>
<protein>
    <submittedName>
        <fullName evidence="3">Winged helix-turn-helix domain-containing protein</fullName>
    </submittedName>
</protein>
<keyword evidence="4" id="KW-1185">Reference proteome</keyword>
<dbReference type="PANTHER" id="PTHR37318">
    <property type="entry name" value="BSL7504 PROTEIN"/>
    <property type="match status" value="1"/>
</dbReference>
<organism evidence="3 4">
    <name type="scientific">Terrabacter terrigena</name>
    <dbReference type="NCBI Taxonomy" id="574718"/>
    <lineage>
        <taxon>Bacteria</taxon>
        <taxon>Bacillati</taxon>
        <taxon>Actinomycetota</taxon>
        <taxon>Actinomycetes</taxon>
        <taxon>Micrococcales</taxon>
        <taxon>Intrasporangiaceae</taxon>
        <taxon>Terrabacter</taxon>
    </lineage>
</organism>
<evidence type="ECO:0000256" key="1">
    <source>
        <dbReference type="SAM" id="MobiDB-lite"/>
    </source>
</evidence>
<sequence>MSPHDAPPSATSGDAPADAPVDEAPHPTSGLNDVVHQKARLGILAVLAETERADFTYLKSMLDLTDGNLGRHIEVLAGSGLVHVEKGYAGKRPRTWVTITRAGRHALAEEMAAIRELLRRFEGSEPPPP</sequence>
<dbReference type="Pfam" id="PF13601">
    <property type="entry name" value="HTH_34"/>
    <property type="match status" value="1"/>
</dbReference>
<accession>A0ABW3MWX0</accession>
<comment type="caution">
    <text evidence="3">The sequence shown here is derived from an EMBL/GenBank/DDBJ whole genome shotgun (WGS) entry which is preliminary data.</text>
</comment>
<dbReference type="Proteomes" id="UP001597046">
    <property type="component" value="Unassembled WGS sequence"/>
</dbReference>
<dbReference type="InterPro" id="IPR036390">
    <property type="entry name" value="WH_DNA-bd_sf"/>
</dbReference>
<proteinExistence type="predicted"/>
<dbReference type="InterPro" id="IPR027395">
    <property type="entry name" value="WH_DNA-bd_dom"/>
</dbReference>
<name>A0ABW3MWX0_9MICO</name>
<gene>
    <name evidence="3" type="ORF">ACFQ2V_09655</name>
</gene>
<dbReference type="SUPFAM" id="SSF46785">
    <property type="entry name" value="Winged helix' DNA-binding domain"/>
    <property type="match status" value="1"/>
</dbReference>
<reference evidence="4" key="1">
    <citation type="journal article" date="2019" name="Int. J. Syst. Evol. Microbiol.">
        <title>The Global Catalogue of Microorganisms (GCM) 10K type strain sequencing project: providing services to taxonomists for standard genome sequencing and annotation.</title>
        <authorList>
            <consortium name="The Broad Institute Genomics Platform"/>
            <consortium name="The Broad Institute Genome Sequencing Center for Infectious Disease"/>
            <person name="Wu L."/>
            <person name="Ma J."/>
        </authorList>
    </citation>
    <scope>NUCLEOTIDE SEQUENCE [LARGE SCALE GENOMIC DNA]</scope>
    <source>
        <strain evidence="4">CCUG 57508</strain>
    </source>
</reference>
<dbReference type="RefSeq" id="WP_386052473.1">
    <property type="nucleotide sequence ID" value="NZ_JBHTKH010000005.1"/>
</dbReference>
<feature type="region of interest" description="Disordered" evidence="1">
    <location>
        <begin position="1"/>
        <end position="33"/>
    </location>
</feature>
<dbReference type="EMBL" id="JBHTKH010000005">
    <property type="protein sequence ID" value="MFD1054568.1"/>
    <property type="molecule type" value="Genomic_DNA"/>
</dbReference>
<dbReference type="InterPro" id="IPR036388">
    <property type="entry name" value="WH-like_DNA-bd_sf"/>
</dbReference>
<dbReference type="PANTHER" id="PTHR37318:SF1">
    <property type="entry name" value="BSL7504 PROTEIN"/>
    <property type="match status" value="1"/>
</dbReference>
<dbReference type="Gene3D" id="1.10.10.10">
    <property type="entry name" value="Winged helix-like DNA-binding domain superfamily/Winged helix DNA-binding domain"/>
    <property type="match status" value="1"/>
</dbReference>
<evidence type="ECO:0000313" key="3">
    <source>
        <dbReference type="EMBL" id="MFD1054568.1"/>
    </source>
</evidence>